<keyword evidence="5" id="KW-0804">Transcription</keyword>
<dbReference type="Gene3D" id="1.10.10.10">
    <property type="entry name" value="Winged helix-like DNA-binding domain superfamily/Winged helix DNA-binding domain"/>
    <property type="match status" value="2"/>
</dbReference>
<dbReference type="InterPro" id="IPR000943">
    <property type="entry name" value="RNA_pol_sigma70"/>
</dbReference>
<accession>A0A7S2ASN4</accession>
<comment type="similarity">
    <text evidence="1">Belongs to the sigma-70 factor family.</text>
</comment>
<dbReference type="InterPro" id="IPR014284">
    <property type="entry name" value="RNA_pol_sigma-70_dom"/>
</dbReference>
<dbReference type="Pfam" id="PF04545">
    <property type="entry name" value="Sigma70_r4"/>
    <property type="match status" value="1"/>
</dbReference>
<gene>
    <name evidence="7" type="ORF">DSPE1174_LOCUS2899</name>
</gene>
<dbReference type="InterPro" id="IPR050239">
    <property type="entry name" value="Sigma-70_RNA_pol_init_factors"/>
</dbReference>
<dbReference type="GO" id="GO:0006352">
    <property type="term" value="P:DNA-templated transcription initiation"/>
    <property type="evidence" value="ECO:0007669"/>
    <property type="project" value="InterPro"/>
</dbReference>
<proteinExistence type="inferred from homology"/>
<evidence type="ECO:0000256" key="4">
    <source>
        <dbReference type="ARBA" id="ARBA00023125"/>
    </source>
</evidence>
<dbReference type="GO" id="GO:0016987">
    <property type="term" value="F:sigma factor activity"/>
    <property type="evidence" value="ECO:0007669"/>
    <property type="project" value="UniProtKB-KW"/>
</dbReference>
<dbReference type="PANTHER" id="PTHR30603">
    <property type="entry name" value="RNA POLYMERASE SIGMA FACTOR RPO"/>
    <property type="match status" value="1"/>
</dbReference>
<dbReference type="InterPro" id="IPR007624">
    <property type="entry name" value="RNA_pol_sigma70_r3"/>
</dbReference>
<dbReference type="EMBL" id="HBGS01005601">
    <property type="protein sequence ID" value="CAD9376465.1"/>
    <property type="molecule type" value="Transcribed_RNA"/>
</dbReference>
<keyword evidence="4" id="KW-0238">DNA-binding</keyword>
<dbReference type="CDD" id="cd06171">
    <property type="entry name" value="Sigma70_r4"/>
    <property type="match status" value="1"/>
</dbReference>
<keyword evidence="2" id="KW-0805">Transcription regulation</keyword>
<dbReference type="Pfam" id="PF04542">
    <property type="entry name" value="Sigma70_r2"/>
    <property type="match status" value="1"/>
</dbReference>
<evidence type="ECO:0000313" key="7">
    <source>
        <dbReference type="EMBL" id="CAD9376465.1"/>
    </source>
</evidence>
<dbReference type="PRINTS" id="PR00046">
    <property type="entry name" value="SIGMA70FCT"/>
</dbReference>
<keyword evidence="3" id="KW-0731">Sigma factor</keyword>
<protein>
    <recommendedName>
        <fullName evidence="6">RNA polymerase sigma-70 domain-containing protein</fullName>
    </recommendedName>
</protein>
<dbReference type="Pfam" id="PF04539">
    <property type="entry name" value="Sigma70_r3"/>
    <property type="match status" value="1"/>
</dbReference>
<dbReference type="PANTHER" id="PTHR30603:SF47">
    <property type="entry name" value="RNA POLYMERASE SIGMA FACTOR SIGD, CHLOROPLASTIC"/>
    <property type="match status" value="1"/>
</dbReference>
<dbReference type="AlphaFoldDB" id="A0A7S2ASN4"/>
<dbReference type="InterPro" id="IPR013324">
    <property type="entry name" value="RNA_pol_sigma_r3/r4-like"/>
</dbReference>
<dbReference type="NCBIfam" id="TIGR02937">
    <property type="entry name" value="sigma70-ECF"/>
    <property type="match status" value="1"/>
</dbReference>
<dbReference type="InterPro" id="IPR013325">
    <property type="entry name" value="RNA_pol_sigma_r2"/>
</dbReference>
<reference evidence="7" key="1">
    <citation type="submission" date="2021-01" db="EMBL/GenBank/DDBJ databases">
        <authorList>
            <person name="Corre E."/>
            <person name="Pelletier E."/>
            <person name="Niang G."/>
            <person name="Scheremetjew M."/>
            <person name="Finn R."/>
            <person name="Kale V."/>
            <person name="Holt S."/>
            <person name="Cochrane G."/>
            <person name="Meng A."/>
            <person name="Brown T."/>
            <person name="Cohen L."/>
        </authorList>
    </citation>
    <scope>NUCLEOTIDE SEQUENCE</scope>
    <source>
        <strain evidence="7">CCMP1381</strain>
    </source>
</reference>
<dbReference type="InterPro" id="IPR007630">
    <property type="entry name" value="RNA_pol_sigma70_r4"/>
</dbReference>
<dbReference type="PROSITE" id="PS00715">
    <property type="entry name" value="SIGMA70_1"/>
    <property type="match status" value="1"/>
</dbReference>
<dbReference type="SUPFAM" id="SSF88659">
    <property type="entry name" value="Sigma3 and sigma4 domains of RNA polymerase sigma factors"/>
    <property type="match status" value="2"/>
</dbReference>
<evidence type="ECO:0000256" key="3">
    <source>
        <dbReference type="ARBA" id="ARBA00023082"/>
    </source>
</evidence>
<dbReference type="Gene3D" id="1.10.601.10">
    <property type="entry name" value="RNA Polymerase Primary Sigma Factor"/>
    <property type="match status" value="1"/>
</dbReference>
<evidence type="ECO:0000256" key="5">
    <source>
        <dbReference type="ARBA" id="ARBA00023163"/>
    </source>
</evidence>
<evidence type="ECO:0000256" key="1">
    <source>
        <dbReference type="ARBA" id="ARBA00007788"/>
    </source>
</evidence>
<name>A0A7S2ASN4_9STRA</name>
<dbReference type="InterPro" id="IPR036388">
    <property type="entry name" value="WH-like_DNA-bd_sf"/>
</dbReference>
<feature type="domain" description="RNA polymerase sigma-70" evidence="6">
    <location>
        <begin position="206"/>
        <end position="219"/>
    </location>
</feature>
<evidence type="ECO:0000256" key="2">
    <source>
        <dbReference type="ARBA" id="ARBA00023015"/>
    </source>
</evidence>
<sequence length="462" mass="52859">MVTGPRSFMQHSQPRWAILSWIRATVISLVVFPSTGYVKHTWNGPSIQRLSQLRVSTTTNEITSTASYQDGKELKPSISQKISHQISQERDTQFQALNTQFNSKNPDKQHRTVLGTPLLTHKEEIELAFKIQKLSELERIRDDLFISTGEIPTQQQWSDSFSGSPESFERRITEGRHAKDVMVNRNLRLVISKARRYQDLGINLSDLVQEGSIGLMKAAEKYDPTRGFRFSTYASYWIQQSLGRCVAFHSRTIRLPTHAHNLLNRARSTRREMYMSTGEIPSDEEVASQIDISVDKLRFTMKSSRHILSSNSIANKKGKNWADDDITFEDLTLAENKLPEQILEKSMLIHEINDILDLLDQDERLVICLRYGLCGITKSSVIQIANLAGMPQSWVKSMETRAMRKLRCPQQQFKLRHLTAADEPEIFLSEVVKKDVVSSKDLRRAMNFTTDSIDKPSVVTFV</sequence>
<evidence type="ECO:0000259" key="6">
    <source>
        <dbReference type="PROSITE" id="PS00715"/>
    </source>
</evidence>
<dbReference type="SUPFAM" id="SSF88946">
    <property type="entry name" value="Sigma2 domain of RNA polymerase sigma factors"/>
    <property type="match status" value="1"/>
</dbReference>
<dbReference type="GO" id="GO:0003677">
    <property type="term" value="F:DNA binding"/>
    <property type="evidence" value="ECO:0007669"/>
    <property type="project" value="UniProtKB-KW"/>
</dbReference>
<dbReference type="InterPro" id="IPR007627">
    <property type="entry name" value="RNA_pol_sigma70_r2"/>
</dbReference>
<organism evidence="7">
    <name type="scientific">Octactis speculum</name>
    <dbReference type="NCBI Taxonomy" id="3111310"/>
    <lineage>
        <taxon>Eukaryota</taxon>
        <taxon>Sar</taxon>
        <taxon>Stramenopiles</taxon>
        <taxon>Ochrophyta</taxon>
        <taxon>Dictyochophyceae</taxon>
        <taxon>Dictyochales</taxon>
        <taxon>Dictyochaceae</taxon>
        <taxon>Octactis</taxon>
    </lineage>
</organism>